<dbReference type="AlphaFoldDB" id="A0A5B8W4C6"/>
<evidence type="ECO:0000313" key="1">
    <source>
        <dbReference type="EMBL" id="QEC77168.1"/>
    </source>
</evidence>
<reference evidence="1 2" key="1">
    <citation type="journal article" date="2013" name="J. Microbiol.">
        <title>Mucilaginibacter ginsenosidivorax sp. nov., with ginsenoside converting activity isolated from sediment.</title>
        <authorList>
            <person name="Kim J.K."/>
            <person name="Choi T.E."/>
            <person name="Liu Q.M."/>
            <person name="Park H.Y."/>
            <person name="Yi T.H."/>
            <person name="Yoon M.H."/>
            <person name="Kim S.C."/>
            <person name="Im W.T."/>
        </authorList>
    </citation>
    <scope>NUCLEOTIDE SEQUENCE [LARGE SCALE GENOMIC DNA]</scope>
    <source>
        <strain evidence="1 2">KHI28</strain>
    </source>
</reference>
<proteinExistence type="predicted"/>
<keyword evidence="2" id="KW-1185">Reference proteome</keyword>
<organism evidence="1 2">
    <name type="scientific">Mucilaginibacter ginsenosidivorax</name>
    <dbReference type="NCBI Taxonomy" id="862126"/>
    <lineage>
        <taxon>Bacteria</taxon>
        <taxon>Pseudomonadati</taxon>
        <taxon>Bacteroidota</taxon>
        <taxon>Sphingobacteriia</taxon>
        <taxon>Sphingobacteriales</taxon>
        <taxon>Sphingobacteriaceae</taxon>
        <taxon>Mucilaginibacter</taxon>
    </lineage>
</organism>
<protein>
    <submittedName>
        <fullName evidence="1">Uncharacterized protein</fullName>
    </submittedName>
</protein>
<sequence>MKVENPVALRFILQDELYLLKADKAMYENLAIAEPEIENIAPAVTVTASPPPVTKQPEPAVQSPVPEVKTPVVSFNYLGKNLKRFLVLVHYPELEFIDDAHLAALTNIIKRKDLSIDDIVILNLARHASVQYNELVNFFKPARLLVLGKNAMPQGIAPLALNATRALGDITGLYSFAFGEMMDNVEHKKAFWEQMKTL</sequence>
<name>A0A5B8W4C6_9SPHI</name>
<dbReference type="OrthoDB" id="797407at2"/>
<accession>A0A5B8W4C6</accession>
<dbReference type="Proteomes" id="UP000321362">
    <property type="component" value="Chromosome"/>
</dbReference>
<dbReference type="RefSeq" id="WP_147054615.1">
    <property type="nucleotide sequence ID" value="NZ_CP042437.1"/>
</dbReference>
<evidence type="ECO:0000313" key="2">
    <source>
        <dbReference type="Proteomes" id="UP000321362"/>
    </source>
</evidence>
<dbReference type="EMBL" id="CP042437">
    <property type="protein sequence ID" value="QEC77168.1"/>
    <property type="molecule type" value="Genomic_DNA"/>
</dbReference>
<dbReference type="KEGG" id="mgk:FSB76_14890"/>
<gene>
    <name evidence="1" type="ORF">FSB76_14890</name>
</gene>